<feature type="domain" description="LysM" evidence="5">
    <location>
        <begin position="363"/>
        <end position="412"/>
    </location>
</feature>
<protein>
    <recommendedName>
        <fullName evidence="5">LysM domain-containing protein</fullName>
    </recommendedName>
</protein>
<sequence>MALLKRSVIFALALCANAFVIYDADDLSGGNLGDECIGSLAADIACHSEVKTFMRLGYRGSLASTAKTDLVCTGACSASLRSWFNSVASNCEGKSVSDDDTVPMKFGGYMWAGWNETCVKDPKTKKYCNEIIDEFSEVDSIEEMPRDELCHVCHIRRLAMMQSSQYSIYNEYYKEQLEYVYKTCGGRTGPTDIPPPLKTVKPVEAPFCVTNKRYMTKEGDTCDSIAKASRVSGAALYMGNQELIGDCRNIPADLRLCLPLECETYTVQPEDTCVKIESKLELEFDSLRFYNSWLKYDCSNLQPATDFYGKAICVSPHGGTFTGTVPESAPTNGPGRNDGYTRAAVAPPKDVEVADGTTLNCGKWHVVGEDDTCTSICMDYIIPTSLFQEVNPSLAVYERCTGSLVPGVALCVGPMYTWNSTEVGSALPTETTVG</sequence>
<keyword evidence="2" id="KW-0843">Virulence</keyword>
<keyword evidence="1" id="KW-0147">Chitin-binding</keyword>
<evidence type="ECO:0000256" key="1">
    <source>
        <dbReference type="ARBA" id="ARBA00022669"/>
    </source>
</evidence>
<organism evidence="6 7">
    <name type="scientific">Fusarium kuroshium</name>
    <dbReference type="NCBI Taxonomy" id="2010991"/>
    <lineage>
        <taxon>Eukaryota</taxon>
        <taxon>Fungi</taxon>
        <taxon>Dikarya</taxon>
        <taxon>Ascomycota</taxon>
        <taxon>Pezizomycotina</taxon>
        <taxon>Sordariomycetes</taxon>
        <taxon>Hypocreomycetidae</taxon>
        <taxon>Hypocreales</taxon>
        <taxon>Nectriaceae</taxon>
        <taxon>Fusarium</taxon>
        <taxon>Fusarium solani species complex</taxon>
    </lineage>
</organism>
<evidence type="ECO:0000313" key="7">
    <source>
        <dbReference type="Proteomes" id="UP000277212"/>
    </source>
</evidence>
<evidence type="ECO:0000256" key="4">
    <source>
        <dbReference type="SAM" id="SignalP"/>
    </source>
</evidence>
<feature type="chain" id="PRO_5018071044" description="LysM domain-containing protein" evidence="4">
    <location>
        <begin position="19"/>
        <end position="434"/>
    </location>
</feature>
<dbReference type="GO" id="GO:0008061">
    <property type="term" value="F:chitin binding"/>
    <property type="evidence" value="ECO:0007669"/>
    <property type="project" value="UniProtKB-KW"/>
</dbReference>
<comment type="similarity">
    <text evidence="3">Belongs to the secreted LysM effector family.</text>
</comment>
<dbReference type="PANTHER" id="PTHR34997">
    <property type="entry name" value="AM15"/>
    <property type="match status" value="1"/>
</dbReference>
<evidence type="ECO:0000256" key="3">
    <source>
        <dbReference type="ARBA" id="ARBA00044955"/>
    </source>
</evidence>
<feature type="signal peptide" evidence="4">
    <location>
        <begin position="1"/>
        <end position="18"/>
    </location>
</feature>
<proteinExistence type="inferred from homology"/>
<comment type="caution">
    <text evidence="6">The sequence shown here is derived from an EMBL/GenBank/DDBJ whole genome shotgun (WGS) entry which is preliminary data.</text>
</comment>
<reference evidence="6 7" key="1">
    <citation type="submission" date="2017-06" db="EMBL/GenBank/DDBJ databases">
        <title>Comparative genomic analysis of Ambrosia Fusariam Clade fungi.</title>
        <authorList>
            <person name="Stajich J.E."/>
            <person name="Carrillo J."/>
            <person name="Kijimoto T."/>
            <person name="Eskalen A."/>
            <person name="O'Donnell K."/>
            <person name="Kasson M."/>
        </authorList>
    </citation>
    <scope>NUCLEOTIDE SEQUENCE [LARGE SCALE GENOMIC DNA]</scope>
    <source>
        <strain evidence="6">UCR3666</strain>
    </source>
</reference>
<evidence type="ECO:0000313" key="6">
    <source>
        <dbReference type="EMBL" id="RMJ13611.1"/>
    </source>
</evidence>
<accession>A0A3M2S7R4</accession>
<dbReference type="InterPro" id="IPR036779">
    <property type="entry name" value="LysM_dom_sf"/>
</dbReference>
<gene>
    <name evidence="6" type="ORF">CDV36_006708</name>
</gene>
<dbReference type="Pfam" id="PF01476">
    <property type="entry name" value="LysM"/>
    <property type="match status" value="2"/>
</dbReference>
<evidence type="ECO:0000259" key="5">
    <source>
        <dbReference type="PROSITE" id="PS51782"/>
    </source>
</evidence>
<dbReference type="PROSITE" id="PS51782">
    <property type="entry name" value="LYSM"/>
    <property type="match status" value="3"/>
</dbReference>
<evidence type="ECO:0000256" key="2">
    <source>
        <dbReference type="ARBA" id="ARBA00023026"/>
    </source>
</evidence>
<dbReference type="Proteomes" id="UP000277212">
    <property type="component" value="Unassembled WGS sequence"/>
</dbReference>
<dbReference type="PANTHER" id="PTHR34997:SF16">
    <property type="entry name" value="LYSM DOMAIN-CONTAINING PROTEIN"/>
    <property type="match status" value="1"/>
</dbReference>
<dbReference type="OrthoDB" id="5985073at2759"/>
<dbReference type="SMART" id="SM00257">
    <property type="entry name" value="LysM"/>
    <property type="match status" value="3"/>
</dbReference>
<keyword evidence="4" id="KW-0732">Signal</keyword>
<feature type="domain" description="LysM" evidence="5">
    <location>
        <begin position="263"/>
        <end position="309"/>
    </location>
</feature>
<feature type="domain" description="LysM" evidence="5">
    <location>
        <begin position="212"/>
        <end position="258"/>
    </location>
</feature>
<name>A0A3M2S7R4_9HYPO</name>
<dbReference type="InterPro" id="IPR018392">
    <property type="entry name" value="LysM"/>
</dbReference>
<dbReference type="EMBL" id="NKUJ01000104">
    <property type="protein sequence ID" value="RMJ13611.1"/>
    <property type="molecule type" value="Genomic_DNA"/>
</dbReference>
<dbReference type="Gene3D" id="3.10.350.10">
    <property type="entry name" value="LysM domain"/>
    <property type="match status" value="3"/>
</dbReference>
<keyword evidence="7" id="KW-1185">Reference proteome</keyword>
<dbReference type="AlphaFoldDB" id="A0A3M2S7R4"/>
<dbReference type="InterPro" id="IPR052210">
    <property type="entry name" value="LysM1-like"/>
</dbReference>